<dbReference type="GO" id="GO:0006654">
    <property type="term" value="P:phosphatidic acid biosynthetic process"/>
    <property type="evidence" value="ECO:0007669"/>
    <property type="project" value="InterPro"/>
</dbReference>
<feature type="binding site" evidence="22">
    <location>
        <begin position="100"/>
        <end position="102"/>
    </location>
    <ligand>
        <name>ATP</name>
        <dbReference type="ChEBI" id="CHEBI:30616"/>
    </ligand>
</feature>
<evidence type="ECO:0000256" key="23">
    <source>
        <dbReference type="PIRSR" id="PIRSR600829-4"/>
    </source>
</evidence>
<dbReference type="InterPro" id="IPR036945">
    <property type="entry name" value="DAGK_sf"/>
</dbReference>
<keyword evidence="9 24" id="KW-0812">Transmembrane</keyword>
<evidence type="ECO:0000256" key="17">
    <source>
        <dbReference type="ARBA" id="ARBA00023136"/>
    </source>
</evidence>
<evidence type="ECO:0000256" key="4">
    <source>
        <dbReference type="ARBA" id="ARBA00017575"/>
    </source>
</evidence>
<feature type="transmembrane region" description="Helical" evidence="24">
    <location>
        <begin position="71"/>
        <end position="90"/>
    </location>
</feature>
<keyword evidence="18" id="KW-0594">Phospholipid biosynthesis</keyword>
<evidence type="ECO:0000256" key="22">
    <source>
        <dbReference type="PIRSR" id="PIRSR600829-3"/>
    </source>
</evidence>
<keyword evidence="16 24" id="KW-0443">Lipid metabolism</keyword>
<dbReference type="AlphaFoldDB" id="A0A857JL29"/>
<evidence type="ECO:0000256" key="19">
    <source>
        <dbReference type="ARBA" id="ARBA00023264"/>
    </source>
</evidence>
<keyword evidence="13 22" id="KW-0067">ATP-binding</keyword>
<evidence type="ECO:0000256" key="10">
    <source>
        <dbReference type="ARBA" id="ARBA00022723"/>
    </source>
</evidence>
<protein>
    <recommendedName>
        <fullName evidence="4 24">Diacylglycerol kinase</fullName>
        <ecNumber evidence="3 24">2.7.1.107</ecNumber>
    </recommendedName>
</protein>
<dbReference type="GO" id="GO:0005524">
    <property type="term" value="F:ATP binding"/>
    <property type="evidence" value="ECO:0007669"/>
    <property type="project" value="UniProtKB-KW"/>
</dbReference>
<dbReference type="Gene3D" id="1.10.287.3610">
    <property type="match status" value="1"/>
</dbReference>
<feature type="binding site" evidence="21">
    <location>
        <position position="70"/>
    </location>
    <ligand>
        <name>substrate</name>
    </ligand>
</feature>
<gene>
    <name evidence="25" type="ORF">FX988_01563</name>
</gene>
<evidence type="ECO:0000256" key="13">
    <source>
        <dbReference type="ARBA" id="ARBA00022840"/>
    </source>
</evidence>
<organism evidence="25 26">
    <name type="scientific">Paraglaciecola mesophila</name>
    <dbReference type="NCBI Taxonomy" id="197222"/>
    <lineage>
        <taxon>Bacteria</taxon>
        <taxon>Pseudomonadati</taxon>
        <taxon>Pseudomonadota</taxon>
        <taxon>Gammaproteobacteria</taxon>
        <taxon>Alteromonadales</taxon>
        <taxon>Alteromonadaceae</taxon>
        <taxon>Paraglaciecola</taxon>
    </lineage>
</organism>
<evidence type="ECO:0000256" key="6">
    <source>
        <dbReference type="ARBA" id="ARBA00022516"/>
    </source>
</evidence>
<evidence type="ECO:0000256" key="5">
    <source>
        <dbReference type="ARBA" id="ARBA00022475"/>
    </source>
</evidence>
<keyword evidence="6" id="KW-0444">Lipid biosynthesis</keyword>
<comment type="similarity">
    <text evidence="2 24">Belongs to the bacterial diacylglycerol kinase family.</text>
</comment>
<name>A0A857JL29_9ALTE</name>
<dbReference type="OrthoDB" id="9796011at2"/>
<dbReference type="InterPro" id="IPR000829">
    <property type="entry name" value="DAGK"/>
</dbReference>
<keyword evidence="15 24" id="KW-1133">Transmembrane helix</keyword>
<dbReference type="RefSeq" id="WP_160179092.1">
    <property type="nucleotide sequence ID" value="NZ_CP047656.1"/>
</dbReference>
<feature type="binding site" evidence="22">
    <location>
        <begin position="109"/>
        <end position="110"/>
    </location>
    <ligand>
        <name>ATP</name>
        <dbReference type="ChEBI" id="CHEBI:30616"/>
    </ligand>
</feature>
<feature type="binding site" evidence="22">
    <location>
        <position position="24"/>
    </location>
    <ligand>
        <name>ATP</name>
        <dbReference type="ChEBI" id="CHEBI:30616"/>
    </ligand>
</feature>
<keyword evidence="7 24" id="KW-0997">Cell inner membrane</keyword>
<evidence type="ECO:0000256" key="9">
    <source>
        <dbReference type="ARBA" id="ARBA00022692"/>
    </source>
</evidence>
<feature type="binding site" evidence="21">
    <location>
        <position position="84"/>
    </location>
    <ligand>
        <name>substrate</name>
    </ligand>
</feature>
<dbReference type="CDD" id="cd14264">
    <property type="entry name" value="DAGK_IM"/>
    <property type="match status" value="1"/>
</dbReference>
<proteinExistence type="inferred from homology"/>
<evidence type="ECO:0000256" key="14">
    <source>
        <dbReference type="ARBA" id="ARBA00022842"/>
    </source>
</evidence>
<keyword evidence="10 23" id="KW-0479">Metal-binding</keyword>
<evidence type="ECO:0000256" key="11">
    <source>
        <dbReference type="ARBA" id="ARBA00022741"/>
    </source>
</evidence>
<evidence type="ECO:0000256" key="18">
    <source>
        <dbReference type="ARBA" id="ARBA00023209"/>
    </source>
</evidence>
<keyword evidence="17 24" id="KW-0472">Membrane</keyword>
<dbReference type="GO" id="GO:0005886">
    <property type="term" value="C:plasma membrane"/>
    <property type="evidence" value="ECO:0007669"/>
    <property type="project" value="UniProtKB-SubCell"/>
</dbReference>
<dbReference type="Pfam" id="PF01219">
    <property type="entry name" value="DAGK_prokar"/>
    <property type="match status" value="1"/>
</dbReference>
<keyword evidence="5" id="KW-1003">Cell membrane</keyword>
<comment type="function">
    <text evidence="24">Catalyzes the ATP-dependent phosphorylation of sn-l,2-diacylglycerol (DAG) to phosphatidic acid. Involved in the recycling of diacylglycerol produced as a by-product during membrane-derived oligosaccharide (MDO) biosynthesis.</text>
</comment>
<evidence type="ECO:0000313" key="25">
    <source>
        <dbReference type="EMBL" id="QHJ11334.1"/>
    </source>
</evidence>
<dbReference type="PANTHER" id="PTHR34299:SF1">
    <property type="entry name" value="DIACYLGLYCEROL KINASE"/>
    <property type="match status" value="1"/>
</dbReference>
<dbReference type="PANTHER" id="PTHR34299">
    <property type="entry name" value="DIACYLGLYCEROL KINASE"/>
    <property type="match status" value="1"/>
</dbReference>
<feature type="binding site" evidence="21">
    <location>
        <position position="24"/>
    </location>
    <ligand>
        <name>substrate</name>
    </ligand>
</feature>
<evidence type="ECO:0000256" key="12">
    <source>
        <dbReference type="ARBA" id="ARBA00022777"/>
    </source>
</evidence>
<keyword evidence="19 24" id="KW-1208">Phospholipid metabolism</keyword>
<accession>A0A857JL29</accession>
<keyword evidence="14 23" id="KW-0460">Magnesium</keyword>
<feature type="transmembrane region" description="Helical" evidence="24">
    <location>
        <begin position="44"/>
        <end position="65"/>
    </location>
</feature>
<evidence type="ECO:0000256" key="16">
    <source>
        <dbReference type="ARBA" id="ARBA00023098"/>
    </source>
</evidence>
<dbReference type="EC" id="2.7.1.107" evidence="3 24"/>
<comment type="cofactor">
    <cofactor evidence="23">
        <name>Mg(2+)</name>
        <dbReference type="ChEBI" id="CHEBI:18420"/>
    </cofactor>
    <text evidence="23">Mn(2+), Zn(2+), Cd(2+) and Co(2+) support activity to lesser extents.</text>
</comment>
<feature type="binding site" evidence="23">
    <location>
        <position position="91"/>
    </location>
    <ligand>
        <name>a divalent metal cation</name>
        <dbReference type="ChEBI" id="CHEBI:60240"/>
    </ligand>
</feature>
<reference evidence="25 26" key="1">
    <citation type="submission" date="2019-12" db="EMBL/GenBank/DDBJ databases">
        <title>Genome sequencing and assembly of endphytes of Porphyra tenera.</title>
        <authorList>
            <person name="Park J.M."/>
            <person name="Shin R."/>
            <person name="Jo S.H."/>
        </authorList>
    </citation>
    <scope>NUCLEOTIDE SEQUENCE [LARGE SCALE GENOMIC DNA]</scope>
    <source>
        <strain evidence="25 26">GPM4</strain>
    </source>
</reference>
<feature type="binding site" evidence="23">
    <location>
        <position position="43"/>
    </location>
    <ligand>
        <name>a divalent metal cation</name>
        <dbReference type="ChEBI" id="CHEBI:60240"/>
    </ligand>
</feature>
<feature type="transmembrane region" description="Helical" evidence="24">
    <location>
        <begin position="111"/>
        <end position="132"/>
    </location>
</feature>
<evidence type="ECO:0000256" key="21">
    <source>
        <dbReference type="PIRSR" id="PIRSR600829-2"/>
    </source>
</evidence>
<feature type="binding site" evidence="22">
    <location>
        <position position="43"/>
    </location>
    <ligand>
        <name>ATP</name>
        <dbReference type="ChEBI" id="CHEBI:30616"/>
    </ligand>
</feature>
<dbReference type="InterPro" id="IPR033718">
    <property type="entry name" value="DAGK_prok"/>
</dbReference>
<dbReference type="GO" id="GO:0004143">
    <property type="term" value="F:ATP-dependent diacylglycerol kinase activity"/>
    <property type="evidence" value="ECO:0007669"/>
    <property type="project" value="UniProtKB-EC"/>
</dbReference>
<evidence type="ECO:0000256" key="7">
    <source>
        <dbReference type="ARBA" id="ARBA00022519"/>
    </source>
</evidence>
<evidence type="ECO:0000256" key="3">
    <source>
        <dbReference type="ARBA" id="ARBA00012133"/>
    </source>
</evidence>
<keyword evidence="12 24" id="KW-0418">Kinase</keyword>
<evidence type="ECO:0000313" key="26">
    <source>
        <dbReference type="Proteomes" id="UP000464524"/>
    </source>
</evidence>
<evidence type="ECO:0000256" key="8">
    <source>
        <dbReference type="ARBA" id="ARBA00022679"/>
    </source>
</evidence>
<keyword evidence="11 22" id="KW-0547">Nucleotide-binding</keyword>
<feature type="binding site" evidence="21">
    <location>
        <begin position="45"/>
        <end position="49"/>
    </location>
    <ligand>
        <name>substrate</name>
    </ligand>
</feature>
<dbReference type="KEGG" id="pmes:FX988_01563"/>
<feature type="binding site" evidence="21">
    <location>
        <position position="113"/>
    </location>
    <ligand>
        <name>substrate</name>
    </ligand>
</feature>
<feature type="active site" description="Proton acceptor" evidence="20">
    <location>
        <position position="84"/>
    </location>
</feature>
<sequence length="135" mass="14942">MQSIKKTRSPVEFDPTNKQTGILRLVLALKNSLRALKWLSKNEAAFKQEVLFLLVSIVVVAYWKIPIVERGLLISSVLFVIFAEVFNTAIEATIDRIGREIHPLSGLAKDLGSAGVSLAMLIAAVLWLSILLSHF</sequence>
<evidence type="ECO:0000256" key="2">
    <source>
        <dbReference type="ARBA" id="ARBA00005967"/>
    </source>
</evidence>
<comment type="catalytic activity">
    <reaction evidence="24">
        <text>a 1,2-diacyl-sn-glycerol + ATP = a 1,2-diacyl-sn-glycero-3-phosphate + ADP + H(+)</text>
        <dbReference type="Rhea" id="RHEA:10272"/>
        <dbReference type="ChEBI" id="CHEBI:15378"/>
        <dbReference type="ChEBI" id="CHEBI:17815"/>
        <dbReference type="ChEBI" id="CHEBI:30616"/>
        <dbReference type="ChEBI" id="CHEBI:58608"/>
        <dbReference type="ChEBI" id="CHEBI:456216"/>
        <dbReference type="EC" id="2.7.1.107"/>
    </reaction>
</comment>
<evidence type="ECO:0000256" key="1">
    <source>
        <dbReference type="ARBA" id="ARBA00004429"/>
    </source>
</evidence>
<keyword evidence="8 24" id="KW-0808">Transferase</keyword>
<comment type="subcellular location">
    <subcellularLocation>
        <location evidence="1 24">Cell inner membrane</location>
        <topology evidence="1 24">Multi-pass membrane protein</topology>
    </subcellularLocation>
</comment>
<dbReference type="EMBL" id="CP047656">
    <property type="protein sequence ID" value="QHJ11334.1"/>
    <property type="molecule type" value="Genomic_DNA"/>
</dbReference>
<evidence type="ECO:0000256" key="20">
    <source>
        <dbReference type="PIRSR" id="PIRSR600829-1"/>
    </source>
</evidence>
<dbReference type="GO" id="GO:0046872">
    <property type="term" value="F:metal ion binding"/>
    <property type="evidence" value="ECO:0007669"/>
    <property type="project" value="UniProtKB-KW"/>
</dbReference>
<evidence type="ECO:0000256" key="24">
    <source>
        <dbReference type="RuleBase" id="RU363065"/>
    </source>
</evidence>
<dbReference type="Proteomes" id="UP000464524">
    <property type="component" value="Chromosome"/>
</dbReference>
<evidence type="ECO:0000256" key="15">
    <source>
        <dbReference type="ARBA" id="ARBA00022989"/>
    </source>
</evidence>
<feature type="binding site" evidence="22">
    <location>
        <position position="91"/>
    </location>
    <ligand>
        <name>ATP</name>
        <dbReference type="ChEBI" id="CHEBI:30616"/>
    </ligand>
</feature>
<keyword evidence="26" id="KW-1185">Reference proteome</keyword>